<reference evidence="1 2" key="1">
    <citation type="submission" date="2020-01" db="EMBL/GenBank/DDBJ databases">
        <title>Comparative genomics of meat spoilage bacteria.</title>
        <authorList>
            <person name="Hilgarth M."/>
            <person name="Vogel R.F."/>
        </authorList>
    </citation>
    <scope>NUCLEOTIDE SEQUENCE [LARGE SCALE GENOMIC DNA]</scope>
    <source>
        <strain evidence="1 2">TMW2.2077</strain>
    </source>
</reference>
<organism evidence="1 2">
    <name type="scientific">Pseudomonas weihenstephanensis</name>
    <dbReference type="NCBI Taxonomy" id="1608994"/>
    <lineage>
        <taxon>Bacteria</taxon>
        <taxon>Pseudomonadati</taxon>
        <taxon>Pseudomonadota</taxon>
        <taxon>Gammaproteobacteria</taxon>
        <taxon>Pseudomonadales</taxon>
        <taxon>Pseudomonadaceae</taxon>
        <taxon>Pseudomonas</taxon>
    </lineage>
</organism>
<dbReference type="Proteomes" id="UP000809529">
    <property type="component" value="Unassembled WGS sequence"/>
</dbReference>
<keyword evidence="2" id="KW-1185">Reference proteome</keyword>
<evidence type="ECO:0000313" key="1">
    <source>
        <dbReference type="EMBL" id="MBM1197550.1"/>
    </source>
</evidence>
<evidence type="ECO:0000313" key="2">
    <source>
        <dbReference type="Proteomes" id="UP000809529"/>
    </source>
</evidence>
<accession>A0ABS1ZM54</accession>
<gene>
    <name evidence="1" type="ORF">GYN02_20505</name>
</gene>
<protein>
    <submittedName>
        <fullName evidence="1">Phage tail protein</fullName>
    </submittedName>
</protein>
<name>A0ABS1ZM54_9PSED</name>
<dbReference type="EMBL" id="JAAEBW010000016">
    <property type="protein sequence ID" value="MBM1197550.1"/>
    <property type="molecule type" value="Genomic_DNA"/>
</dbReference>
<sequence>MPWYKTGSVKATNNSNAIIGTGTAFIANARVGDAFRGPDGAWYEVSNIASDTALSISPNYQGSTVAAGGYALAPMQGYVKDLADQVRGIIQQWGTALANLGTVSTENVVPVAKGGTGGTNQAAARSGLGLKSAAVADILGGVTQVGGVPTGAIFQRGSNANGEFCLMADGTAICTYLQLSMSAAANTDIAANWQFPCVFAVAPAVLVALRGPASTNTFTINKLQAAPSSVTAAAITGNFSAAQNYFITLTAIGRWF</sequence>
<proteinExistence type="predicted"/>
<dbReference type="RefSeq" id="WP_203303759.1">
    <property type="nucleotide sequence ID" value="NZ_JAAEBW010000016.1"/>
</dbReference>
<comment type="caution">
    <text evidence="1">The sequence shown here is derived from an EMBL/GenBank/DDBJ whole genome shotgun (WGS) entry which is preliminary data.</text>
</comment>